<evidence type="ECO:0000313" key="4">
    <source>
        <dbReference type="EMBL" id="RRH76840.1"/>
    </source>
</evidence>
<evidence type="ECO:0000259" key="2">
    <source>
        <dbReference type="Pfam" id="PF07584"/>
    </source>
</evidence>
<accession>A0A3P3DRG0</accession>
<name>A0A3P3DRG0_9RHOB</name>
<dbReference type="Gene3D" id="3.40.50.12140">
    <property type="entry name" value="Domain of unknown function DUF4159"/>
    <property type="match status" value="1"/>
</dbReference>
<reference evidence="4 5" key="1">
    <citation type="submission" date="2018-11" db="EMBL/GenBank/DDBJ databases">
        <title>Gemmobacter sp. nov., YIM 102744-1 draft genome.</title>
        <authorList>
            <person name="Li G."/>
            <person name="Jiang Y."/>
        </authorList>
    </citation>
    <scope>NUCLEOTIDE SEQUENCE [LARGE SCALE GENOMIC DNA]</scope>
    <source>
        <strain evidence="4 5">YIM 102744-1</strain>
    </source>
</reference>
<gene>
    <name evidence="4" type="ORF">EG244_04310</name>
</gene>
<feature type="transmembrane region" description="Helical" evidence="1">
    <location>
        <begin position="6"/>
        <end position="28"/>
    </location>
</feature>
<sequence length="919" mass="97411">MWMPLNLAFSAPLLLWGLLLLPVLWWFLRALPPAPQRRRFPGIVLLDGLRDRRPEAERTPWPLMLLRMLALAALIIGLAGPILNPEPQEEAEGPLVVLIDGTFADARDWPQRLARAETALAAAGRQGRTAALVQLTDLPPGDLIFQPAEAQSARLAGLTPAPWEWGPEVVDLAAKIPEGASVLWLSDGLDRPGRSDLAAALGGRADLRVWQSPRPLTGLSAPVIEEGRVRLDLRLSAPDPGRGVTVLAIGPDPSGAVRELARAGVTLGEGLVTPVSFTLPAELRNRITRFEIEGGRGAASVALADDSLRRRKVALVAEREDREGLQLLSNLHYLREALAPAADLSEGDLSDLLRAGPDVVVLADVAVLTPDEEAGLIAFVEKGGLLLRFAGPKLAAAALPEGEDPLMPVRLRAGGRTVGGAMSWGAPRALAAFPEDSPFYGLSIPDEVTVRAQVLAQPDPDLARAAIAMLADGTPLVTRATRGAGQVVLFHVTANSDWSGLPLSGLFVQMLERLTILSAAPGAETAEAGGRAFEVRRAMDGFGRLSGGEAFPAVQGADLAAARPAGAAREGLPPGIYAAPGSQLALNITGPERQFATARWPAGQVIEGEATAAPPQALKGWLLLAALIALMLDIPASLALAGRLRHLAGAALLALALPGLSPDPAMADDRRAVAATSEVVLGYIRTGNTDLDARSEAGLRGLSLILTNRTTIEPGAPVAVDPESDELAFFPFLYWPITADAAMPSPAAYRRLNQYLQTGGMILFDTRDGDVADFGGATPEGRALQMIARPLQIPPLEPIAGDHVLTRTFYLLQDFPGRHAGRSVWAEAAPPDAERAEGMPFRNLNDGVTPVVIGGNDWASAWATDARGVPLYPVGRGFAGERQREMAWRFGVNLIMHVLTGNYKSDQVHVPALLERLGQ</sequence>
<dbReference type="NCBIfam" id="TIGR02226">
    <property type="entry name" value="two_anch"/>
    <property type="match status" value="1"/>
</dbReference>
<proteinExistence type="predicted"/>
<dbReference type="InterPro" id="IPR029062">
    <property type="entry name" value="Class_I_gatase-like"/>
</dbReference>
<comment type="caution">
    <text evidence="4">The sequence shown here is derived from an EMBL/GenBank/DDBJ whole genome shotgun (WGS) entry which is preliminary data.</text>
</comment>
<dbReference type="PANTHER" id="PTHR37464">
    <property type="entry name" value="BLL2463 PROTEIN"/>
    <property type="match status" value="1"/>
</dbReference>
<keyword evidence="1" id="KW-0472">Membrane</keyword>
<dbReference type="EMBL" id="RRAZ01000005">
    <property type="protein sequence ID" value="RRH76840.1"/>
    <property type="molecule type" value="Genomic_DNA"/>
</dbReference>
<dbReference type="InterPro" id="IPR025297">
    <property type="entry name" value="DUF4159"/>
</dbReference>
<protein>
    <submittedName>
        <fullName evidence="4">DUF4159 domain-containing protein</fullName>
    </submittedName>
</protein>
<evidence type="ECO:0000313" key="5">
    <source>
        <dbReference type="Proteomes" id="UP000282125"/>
    </source>
</evidence>
<dbReference type="Proteomes" id="UP000282125">
    <property type="component" value="Unassembled WGS sequence"/>
</dbReference>
<dbReference type="Pfam" id="PF13709">
    <property type="entry name" value="DUF4159"/>
    <property type="match status" value="1"/>
</dbReference>
<dbReference type="OrthoDB" id="9773014at2"/>
<organism evidence="4 5">
    <name type="scientific">Falsigemmobacter faecalis</name>
    <dbReference type="NCBI Taxonomy" id="2488730"/>
    <lineage>
        <taxon>Bacteria</taxon>
        <taxon>Pseudomonadati</taxon>
        <taxon>Pseudomonadota</taxon>
        <taxon>Alphaproteobacteria</taxon>
        <taxon>Rhodobacterales</taxon>
        <taxon>Paracoccaceae</taxon>
        <taxon>Falsigemmobacter</taxon>
    </lineage>
</organism>
<feature type="domain" description="DUF4159" evidence="3">
    <location>
        <begin position="681"/>
        <end position="899"/>
    </location>
</feature>
<dbReference type="InterPro" id="IPR024163">
    <property type="entry name" value="Aerotolerance_reg_N"/>
</dbReference>
<dbReference type="AlphaFoldDB" id="A0A3P3DRG0"/>
<keyword evidence="1" id="KW-1133">Transmembrane helix</keyword>
<dbReference type="InterPro" id="IPR011933">
    <property type="entry name" value="Double_TM_dom"/>
</dbReference>
<dbReference type="Gene3D" id="3.40.50.880">
    <property type="match status" value="1"/>
</dbReference>
<keyword evidence="5" id="KW-1185">Reference proteome</keyword>
<evidence type="ECO:0000259" key="3">
    <source>
        <dbReference type="Pfam" id="PF13709"/>
    </source>
</evidence>
<evidence type="ECO:0000256" key="1">
    <source>
        <dbReference type="SAM" id="Phobius"/>
    </source>
</evidence>
<dbReference type="Pfam" id="PF07584">
    <property type="entry name" value="BatA"/>
    <property type="match status" value="1"/>
</dbReference>
<dbReference type="RefSeq" id="WP_124963785.1">
    <property type="nucleotide sequence ID" value="NZ_RRAZ01000005.1"/>
</dbReference>
<feature type="domain" description="Aerotolerance regulator N-terminal" evidence="2">
    <location>
        <begin position="7"/>
        <end position="81"/>
    </location>
</feature>
<dbReference type="SUPFAM" id="SSF52317">
    <property type="entry name" value="Class I glutamine amidotransferase-like"/>
    <property type="match status" value="1"/>
</dbReference>
<keyword evidence="1" id="KW-0812">Transmembrane</keyword>
<dbReference type="PANTHER" id="PTHR37464:SF1">
    <property type="entry name" value="BLL2463 PROTEIN"/>
    <property type="match status" value="1"/>
</dbReference>